<dbReference type="RefSeq" id="WP_230988751.1">
    <property type="nucleotide sequence ID" value="NZ_BJMM01000015.1"/>
</dbReference>
<evidence type="ECO:0000313" key="3">
    <source>
        <dbReference type="Proteomes" id="UP000319210"/>
    </source>
</evidence>
<dbReference type="EMBL" id="BJMM01000015">
    <property type="protein sequence ID" value="GEB50805.1"/>
    <property type="molecule type" value="Genomic_DNA"/>
</dbReference>
<comment type="caution">
    <text evidence="2">The sequence shown here is derived from an EMBL/GenBank/DDBJ whole genome shotgun (WGS) entry which is preliminary data.</text>
</comment>
<proteinExistence type="predicted"/>
<organism evidence="2 3">
    <name type="scientific">Streptomyces cacaoi</name>
    <dbReference type="NCBI Taxonomy" id="1898"/>
    <lineage>
        <taxon>Bacteria</taxon>
        <taxon>Bacillati</taxon>
        <taxon>Actinomycetota</taxon>
        <taxon>Actinomycetes</taxon>
        <taxon>Kitasatosporales</taxon>
        <taxon>Streptomycetaceae</taxon>
        <taxon>Streptomyces</taxon>
    </lineage>
</organism>
<sequence length="210" mass="21070">MASVAMAAAVMGVTGCSSDGDSGDKSGDKKPAESSSAGQDSGGKSDDGGKNDQQGGGGSGIGGGPQVKQSSPQEAVASWVGAIVKGKPKEACLVMAEPAKGSAPAKVGSPERCNSGAPDVQKMQKGVGRFREAFSPKPPSDNPKVEAAQVPANGGKAVIPADKVTVDGKSLDKIIVSNSTGVTEDQLDVKFTSAKIKDAWYVTDFAFNIG</sequence>
<name>A0A4Y3QZG5_STRCI</name>
<dbReference type="AlphaFoldDB" id="A0A4Y3QZG5"/>
<accession>A0A4Y3QZG5</accession>
<feature type="compositionally biased region" description="Gly residues" evidence="1">
    <location>
        <begin position="54"/>
        <end position="65"/>
    </location>
</feature>
<evidence type="ECO:0000256" key="1">
    <source>
        <dbReference type="SAM" id="MobiDB-lite"/>
    </source>
</evidence>
<protein>
    <submittedName>
        <fullName evidence="2">Uncharacterized protein</fullName>
    </submittedName>
</protein>
<feature type="region of interest" description="Disordered" evidence="1">
    <location>
        <begin position="99"/>
        <end position="121"/>
    </location>
</feature>
<feature type="compositionally biased region" description="Basic and acidic residues" evidence="1">
    <location>
        <begin position="22"/>
        <end position="32"/>
    </location>
</feature>
<dbReference type="Proteomes" id="UP000319210">
    <property type="component" value="Unassembled WGS sequence"/>
</dbReference>
<reference evidence="2 3" key="1">
    <citation type="submission" date="2019-06" db="EMBL/GenBank/DDBJ databases">
        <title>Whole genome shotgun sequence of Streptomyces cacaoi subsp. cacaoi NBRC 12748.</title>
        <authorList>
            <person name="Hosoyama A."/>
            <person name="Uohara A."/>
            <person name="Ohji S."/>
            <person name="Ichikawa N."/>
        </authorList>
    </citation>
    <scope>NUCLEOTIDE SEQUENCE [LARGE SCALE GENOMIC DNA]</scope>
    <source>
        <strain evidence="2 3">NBRC 12748</strain>
    </source>
</reference>
<feature type="region of interest" description="Disordered" evidence="1">
    <location>
        <begin position="13"/>
        <end position="75"/>
    </location>
</feature>
<gene>
    <name evidence="2" type="ORF">SCA03_33560</name>
</gene>
<evidence type="ECO:0000313" key="2">
    <source>
        <dbReference type="EMBL" id="GEB50805.1"/>
    </source>
</evidence>
<keyword evidence="3" id="KW-1185">Reference proteome</keyword>